<evidence type="ECO:0000313" key="4">
    <source>
        <dbReference type="Proteomes" id="UP001597296"/>
    </source>
</evidence>
<dbReference type="Pfam" id="PF00565">
    <property type="entry name" value="SNase"/>
    <property type="match status" value="1"/>
</dbReference>
<feature type="chain" id="PRO_5047541780" evidence="1">
    <location>
        <begin position="23"/>
        <end position="161"/>
    </location>
</feature>
<evidence type="ECO:0000259" key="2">
    <source>
        <dbReference type="PROSITE" id="PS50830"/>
    </source>
</evidence>
<sequence>MTARRLGAVLAAALLLTGAAGAAEISGPAHVVDGDSLEVDGQPIRLFGIDAPEWSQVCHRDGAEWAAGRAAAFWLRARAEGKPVRCVVEDEDGHYHRRVATCHLGRRDLNRAIVAAGWAVAYRRYSDRYVEAEQAARTAGRGIWRGECDPPEEWRRAHSHG</sequence>
<dbReference type="Proteomes" id="UP001597296">
    <property type="component" value="Unassembled WGS sequence"/>
</dbReference>
<proteinExistence type="predicted"/>
<keyword evidence="1" id="KW-0732">Signal</keyword>
<dbReference type="InterPro" id="IPR035437">
    <property type="entry name" value="SNase_OB-fold_sf"/>
</dbReference>
<dbReference type="PANTHER" id="PTHR12302:SF26">
    <property type="entry name" value="BLR1266 PROTEIN"/>
    <property type="match status" value="1"/>
</dbReference>
<dbReference type="SMART" id="SM00318">
    <property type="entry name" value="SNc"/>
    <property type="match status" value="1"/>
</dbReference>
<name>A0ABW5C525_9PROT</name>
<dbReference type="EMBL" id="JBHUIY010000002">
    <property type="protein sequence ID" value="MFD2232470.1"/>
    <property type="molecule type" value="Genomic_DNA"/>
</dbReference>
<feature type="signal peptide" evidence="1">
    <location>
        <begin position="1"/>
        <end position="22"/>
    </location>
</feature>
<evidence type="ECO:0000313" key="3">
    <source>
        <dbReference type="EMBL" id="MFD2232470.1"/>
    </source>
</evidence>
<dbReference type="PANTHER" id="PTHR12302">
    <property type="entry name" value="EBNA2 BINDING PROTEIN P100"/>
    <property type="match status" value="1"/>
</dbReference>
<dbReference type="PROSITE" id="PS50830">
    <property type="entry name" value="TNASE_3"/>
    <property type="match status" value="1"/>
</dbReference>
<evidence type="ECO:0000256" key="1">
    <source>
        <dbReference type="SAM" id="SignalP"/>
    </source>
</evidence>
<reference evidence="4" key="1">
    <citation type="journal article" date="2019" name="Int. J. Syst. Evol. Microbiol.">
        <title>The Global Catalogue of Microorganisms (GCM) 10K type strain sequencing project: providing services to taxonomists for standard genome sequencing and annotation.</title>
        <authorList>
            <consortium name="The Broad Institute Genomics Platform"/>
            <consortium name="The Broad Institute Genome Sequencing Center for Infectious Disease"/>
            <person name="Wu L."/>
            <person name="Ma J."/>
        </authorList>
    </citation>
    <scope>NUCLEOTIDE SEQUENCE [LARGE SCALE GENOMIC DNA]</scope>
    <source>
        <strain evidence="4">KCTC 15012</strain>
    </source>
</reference>
<comment type="caution">
    <text evidence="3">The sequence shown here is derived from an EMBL/GenBank/DDBJ whole genome shotgun (WGS) entry which is preliminary data.</text>
</comment>
<accession>A0ABW5C525</accession>
<keyword evidence="4" id="KW-1185">Reference proteome</keyword>
<protein>
    <submittedName>
        <fullName evidence="3">Thermonuclease family protein</fullName>
    </submittedName>
</protein>
<dbReference type="InterPro" id="IPR016071">
    <property type="entry name" value="Staphylococal_nuclease_OB-fold"/>
</dbReference>
<dbReference type="SUPFAM" id="SSF50199">
    <property type="entry name" value="Staphylococcal nuclease"/>
    <property type="match status" value="1"/>
</dbReference>
<dbReference type="Gene3D" id="2.40.50.90">
    <property type="match status" value="1"/>
</dbReference>
<gene>
    <name evidence="3" type="ORF">ACFSNB_01485</name>
</gene>
<feature type="domain" description="TNase-like" evidence="2">
    <location>
        <begin position="30"/>
        <end position="146"/>
    </location>
</feature>
<organism evidence="3 4">
    <name type="scientific">Phaeospirillum tilakii</name>
    <dbReference type="NCBI Taxonomy" id="741673"/>
    <lineage>
        <taxon>Bacteria</taxon>
        <taxon>Pseudomonadati</taxon>
        <taxon>Pseudomonadota</taxon>
        <taxon>Alphaproteobacteria</taxon>
        <taxon>Rhodospirillales</taxon>
        <taxon>Rhodospirillaceae</taxon>
        <taxon>Phaeospirillum</taxon>
    </lineage>
</organism>
<dbReference type="RefSeq" id="WP_377313803.1">
    <property type="nucleotide sequence ID" value="NZ_JBHUIY010000002.1"/>
</dbReference>